<keyword evidence="4" id="KW-1185">Reference proteome</keyword>
<evidence type="ECO:0000313" key="3">
    <source>
        <dbReference type="EMBL" id="PAV79919.1"/>
    </source>
</evidence>
<dbReference type="InterPro" id="IPR038765">
    <property type="entry name" value="Papain-like_cys_pep_sf"/>
</dbReference>
<dbReference type="STRING" id="2018661.A0A2A2L1B4"/>
<comment type="caution">
    <text evidence="3">The sequence shown here is derived from an EMBL/GenBank/DDBJ whole genome shotgun (WGS) entry which is preliminary data.</text>
</comment>
<comment type="similarity">
    <text evidence="1">Belongs to the peptidase C1 family.</text>
</comment>
<dbReference type="PROSITE" id="PS00639">
    <property type="entry name" value="THIOL_PROTEASE_HIS"/>
    <property type="match status" value="1"/>
</dbReference>
<organism evidence="3 4">
    <name type="scientific">Diploscapter pachys</name>
    <dbReference type="NCBI Taxonomy" id="2018661"/>
    <lineage>
        <taxon>Eukaryota</taxon>
        <taxon>Metazoa</taxon>
        <taxon>Ecdysozoa</taxon>
        <taxon>Nematoda</taxon>
        <taxon>Chromadorea</taxon>
        <taxon>Rhabditida</taxon>
        <taxon>Rhabditina</taxon>
        <taxon>Rhabditomorpha</taxon>
        <taxon>Rhabditoidea</taxon>
        <taxon>Rhabditidae</taxon>
        <taxon>Diploscapter</taxon>
    </lineage>
</organism>
<name>A0A2A2L1B4_9BILA</name>
<gene>
    <name evidence="3" type="ORF">WR25_23894</name>
</gene>
<reference evidence="3 4" key="1">
    <citation type="journal article" date="2017" name="Curr. Biol.">
        <title>Genome architecture and evolution of a unichromosomal asexual nematode.</title>
        <authorList>
            <person name="Fradin H."/>
            <person name="Zegar C."/>
            <person name="Gutwein M."/>
            <person name="Lucas J."/>
            <person name="Kovtun M."/>
            <person name="Corcoran D."/>
            <person name="Baugh L.R."/>
            <person name="Kiontke K."/>
            <person name="Gunsalus K."/>
            <person name="Fitch D.H."/>
            <person name="Piano F."/>
        </authorList>
    </citation>
    <scope>NUCLEOTIDE SEQUENCE [LARGE SCALE GENOMIC DNA]</scope>
    <source>
        <strain evidence="3">PF1309</strain>
    </source>
</reference>
<dbReference type="InterPro" id="IPR000668">
    <property type="entry name" value="Peptidase_C1A_C"/>
</dbReference>
<evidence type="ECO:0000256" key="1">
    <source>
        <dbReference type="ARBA" id="ARBA00008455"/>
    </source>
</evidence>
<feature type="domain" description="Peptidase C1A papain C-terminal" evidence="2">
    <location>
        <begin position="3"/>
        <end position="50"/>
    </location>
</feature>
<accession>A0A2A2L1B4</accession>
<dbReference type="OrthoDB" id="5847537at2759"/>
<dbReference type="EMBL" id="LIAE01007350">
    <property type="protein sequence ID" value="PAV79919.1"/>
    <property type="molecule type" value="Genomic_DNA"/>
</dbReference>
<evidence type="ECO:0000259" key="2">
    <source>
        <dbReference type="Pfam" id="PF00112"/>
    </source>
</evidence>
<dbReference type="InterPro" id="IPR025660">
    <property type="entry name" value="Pept_his_AS"/>
</dbReference>
<dbReference type="Proteomes" id="UP000218231">
    <property type="component" value="Unassembled WGS sequence"/>
</dbReference>
<proteinExistence type="inferred from homology"/>
<dbReference type="SUPFAM" id="SSF54001">
    <property type="entry name" value="Cysteine proteinases"/>
    <property type="match status" value="1"/>
</dbReference>
<sequence length="121" mass="13196">MGGHAVKLVGWGTENGTPFWRIANSWNADWGENGYFRILRGVDECGIEEKNRVWPACPVYLPLIPLTADSSSPTICASATYSFSSISLGIGAIAVRSSVSIRRRLYLSSYVTKLIATPKCP</sequence>
<dbReference type="AlphaFoldDB" id="A0A2A2L1B4"/>
<dbReference type="GO" id="GO:0006508">
    <property type="term" value="P:proteolysis"/>
    <property type="evidence" value="ECO:0007669"/>
    <property type="project" value="InterPro"/>
</dbReference>
<dbReference type="PANTHER" id="PTHR12411">
    <property type="entry name" value="CYSTEINE PROTEASE FAMILY C1-RELATED"/>
    <property type="match status" value="1"/>
</dbReference>
<protein>
    <recommendedName>
        <fullName evidence="2">Peptidase C1A papain C-terminal domain-containing protein</fullName>
    </recommendedName>
</protein>
<dbReference type="InterPro" id="IPR013128">
    <property type="entry name" value="Peptidase_C1A"/>
</dbReference>
<dbReference type="Pfam" id="PF00112">
    <property type="entry name" value="Peptidase_C1"/>
    <property type="match status" value="1"/>
</dbReference>
<dbReference type="GO" id="GO:0008234">
    <property type="term" value="F:cysteine-type peptidase activity"/>
    <property type="evidence" value="ECO:0007669"/>
    <property type="project" value="InterPro"/>
</dbReference>
<dbReference type="Gene3D" id="3.90.70.10">
    <property type="entry name" value="Cysteine proteinases"/>
    <property type="match status" value="1"/>
</dbReference>
<evidence type="ECO:0000313" key="4">
    <source>
        <dbReference type="Proteomes" id="UP000218231"/>
    </source>
</evidence>